<reference evidence="3" key="1">
    <citation type="submission" date="2017-02" db="UniProtKB">
        <authorList>
            <consortium name="WormBaseParasite"/>
        </authorList>
    </citation>
    <scope>IDENTIFICATION</scope>
</reference>
<protein>
    <submittedName>
        <fullName evidence="3">WASH-7_N domain-containing protein</fullName>
    </submittedName>
</protein>
<dbReference type="WBParaSite" id="TCLT_0000893001-mRNA-1">
    <property type="protein sequence ID" value="TCLT_0000893001-mRNA-1"/>
    <property type="gene ID" value="TCLT_0000893001"/>
</dbReference>
<dbReference type="Proteomes" id="UP000276776">
    <property type="component" value="Unassembled WGS sequence"/>
</dbReference>
<sequence>MLQLVCALKSLQLNGIERISNDFSEFFRYSETDSANGCMDQFPRILLLQESLRTSNKEAAIIGLCDYAINALITMLNINKCDLLTKLTRPLQSSSLTDAKNALEFGMFVGKDAITLYDEESAQAWIDSQRAEYFREVFECSCQLNEVYERLHLQFLLSVTSQTLLQMFQTVCPNSET</sequence>
<accession>A0A0N5D792</accession>
<reference evidence="1 2" key="2">
    <citation type="submission" date="2018-11" db="EMBL/GenBank/DDBJ databases">
        <authorList>
            <consortium name="Pathogen Informatics"/>
        </authorList>
    </citation>
    <scope>NUCLEOTIDE SEQUENCE [LARGE SCALE GENOMIC DNA]</scope>
</reference>
<name>A0A0N5D792_THECL</name>
<organism evidence="3">
    <name type="scientific">Thelazia callipaeda</name>
    <name type="common">Oriental eyeworm</name>
    <name type="synonym">Parasitic nematode</name>
    <dbReference type="NCBI Taxonomy" id="103827"/>
    <lineage>
        <taxon>Eukaryota</taxon>
        <taxon>Metazoa</taxon>
        <taxon>Ecdysozoa</taxon>
        <taxon>Nematoda</taxon>
        <taxon>Chromadorea</taxon>
        <taxon>Rhabditida</taxon>
        <taxon>Spirurina</taxon>
        <taxon>Spiruromorpha</taxon>
        <taxon>Thelazioidea</taxon>
        <taxon>Thelaziidae</taxon>
        <taxon>Thelazia</taxon>
    </lineage>
</organism>
<dbReference type="OrthoDB" id="6381867at2759"/>
<evidence type="ECO:0000313" key="2">
    <source>
        <dbReference type="Proteomes" id="UP000276776"/>
    </source>
</evidence>
<proteinExistence type="predicted"/>
<dbReference type="AlphaFoldDB" id="A0A0N5D792"/>
<dbReference type="EMBL" id="UYYF01004702">
    <property type="protein sequence ID" value="VDN06511.1"/>
    <property type="molecule type" value="Genomic_DNA"/>
</dbReference>
<dbReference type="PANTHER" id="PTHR37970:SF1">
    <property type="entry name" value="SERINE-RICH ADHESIN FOR PLATELETS"/>
    <property type="match status" value="1"/>
</dbReference>
<evidence type="ECO:0000313" key="1">
    <source>
        <dbReference type="EMBL" id="VDN06511.1"/>
    </source>
</evidence>
<dbReference type="PANTHER" id="PTHR37970">
    <property type="entry name" value="PROTEIN CBG08587"/>
    <property type="match status" value="1"/>
</dbReference>
<keyword evidence="2" id="KW-1185">Reference proteome</keyword>
<gene>
    <name evidence="1" type="ORF">TCLT_LOCUS8919</name>
</gene>
<evidence type="ECO:0000313" key="3">
    <source>
        <dbReference type="WBParaSite" id="TCLT_0000893001-mRNA-1"/>
    </source>
</evidence>
<dbReference type="OMA" id="FREVFEC"/>